<dbReference type="AlphaFoldDB" id="A0A1G1XSE5"/>
<name>A0A1G1XSE5_9BACT</name>
<accession>A0A1G1XSE5</accession>
<comment type="caution">
    <text evidence="1">The sequence shown here is derived from an EMBL/GenBank/DDBJ whole genome shotgun (WGS) entry which is preliminary data.</text>
</comment>
<dbReference type="EMBL" id="MHIB01000048">
    <property type="protein sequence ID" value="OGY42938.1"/>
    <property type="molecule type" value="Genomic_DNA"/>
</dbReference>
<dbReference type="Proteomes" id="UP000178930">
    <property type="component" value="Unassembled WGS sequence"/>
</dbReference>
<protein>
    <submittedName>
        <fullName evidence="1">Uncharacterized protein</fullName>
    </submittedName>
</protein>
<gene>
    <name evidence="1" type="ORF">A2729_02690</name>
</gene>
<sequence length="67" mass="7709">MAKNSNFLSFKIKFEPRFFRNDFILTRSLSKATFLADLLCKMKSPKGSSQLLPWALISLIFSSKSNF</sequence>
<organism evidence="1 2">
    <name type="scientific">Candidatus Buchananbacteria bacterium RIFCSPHIGHO2_01_FULL_39_14</name>
    <dbReference type="NCBI Taxonomy" id="1797532"/>
    <lineage>
        <taxon>Bacteria</taxon>
        <taxon>Candidatus Buchananiibacteriota</taxon>
    </lineage>
</organism>
<evidence type="ECO:0000313" key="1">
    <source>
        <dbReference type="EMBL" id="OGY42938.1"/>
    </source>
</evidence>
<evidence type="ECO:0000313" key="2">
    <source>
        <dbReference type="Proteomes" id="UP000178930"/>
    </source>
</evidence>
<proteinExistence type="predicted"/>
<reference evidence="1 2" key="1">
    <citation type="journal article" date="2016" name="Nat. Commun.">
        <title>Thousands of microbial genomes shed light on interconnected biogeochemical processes in an aquifer system.</title>
        <authorList>
            <person name="Anantharaman K."/>
            <person name="Brown C.T."/>
            <person name="Hug L.A."/>
            <person name="Sharon I."/>
            <person name="Castelle C.J."/>
            <person name="Probst A.J."/>
            <person name="Thomas B.C."/>
            <person name="Singh A."/>
            <person name="Wilkins M.J."/>
            <person name="Karaoz U."/>
            <person name="Brodie E.L."/>
            <person name="Williams K.H."/>
            <person name="Hubbard S.S."/>
            <person name="Banfield J.F."/>
        </authorList>
    </citation>
    <scope>NUCLEOTIDE SEQUENCE [LARGE SCALE GENOMIC DNA]</scope>
</reference>